<proteinExistence type="predicted"/>
<evidence type="ECO:0000259" key="2">
    <source>
        <dbReference type="Pfam" id="PF08718"/>
    </source>
</evidence>
<dbReference type="InterPro" id="IPR036497">
    <property type="entry name" value="GLTP_sf"/>
</dbReference>
<evidence type="ECO:0000313" key="4">
    <source>
        <dbReference type="Proteomes" id="UP001056012"/>
    </source>
</evidence>
<dbReference type="VEuPathDB" id="FungiDB:yc1106_02690"/>
<dbReference type="InterPro" id="IPR018247">
    <property type="entry name" value="EF_Hand_1_Ca_BS"/>
</dbReference>
<accession>A0A9Q8Z390</accession>
<evidence type="ECO:0000256" key="1">
    <source>
        <dbReference type="ARBA" id="ARBA00022448"/>
    </source>
</evidence>
<feature type="domain" description="Glycolipid transfer protein" evidence="2">
    <location>
        <begin position="32"/>
        <end position="170"/>
    </location>
</feature>
<dbReference type="GO" id="GO:1902387">
    <property type="term" value="F:ceramide 1-phosphate binding"/>
    <property type="evidence" value="ECO:0007669"/>
    <property type="project" value="TreeGrafter"/>
</dbReference>
<dbReference type="PANTHER" id="PTHR10219">
    <property type="entry name" value="GLYCOLIPID TRANSFER PROTEIN-RELATED"/>
    <property type="match status" value="1"/>
</dbReference>
<dbReference type="InterPro" id="IPR014830">
    <property type="entry name" value="Glycolipid_transfer_prot_dom"/>
</dbReference>
<organism evidence="3 4">
    <name type="scientific">Curvularia clavata</name>
    <dbReference type="NCBI Taxonomy" id="95742"/>
    <lineage>
        <taxon>Eukaryota</taxon>
        <taxon>Fungi</taxon>
        <taxon>Dikarya</taxon>
        <taxon>Ascomycota</taxon>
        <taxon>Pezizomycotina</taxon>
        <taxon>Dothideomycetes</taxon>
        <taxon>Pleosporomycetidae</taxon>
        <taxon>Pleosporales</taxon>
        <taxon>Pleosporineae</taxon>
        <taxon>Pleosporaceae</taxon>
        <taxon>Curvularia</taxon>
    </lineage>
</organism>
<dbReference type="PROSITE" id="PS00018">
    <property type="entry name" value="EF_HAND_1"/>
    <property type="match status" value="1"/>
</dbReference>
<keyword evidence="4" id="KW-1185">Reference proteome</keyword>
<sequence length="205" mass="22742">MAAAIPPGGTFFETLSKSFVDVPVDESKDKAISTTDFLQAAESLTTLFDVLGGAAFRPVKSDMTGNIKKIRDRQLAAPTLSETLQDLVLNELKEKKHVATEGLVWLNRGLDFTAQALRHNISNPSEELAQSFREAYGKTLKPHHSFVVKPIFSAAMSATPYRADFYKKLGDDNAKVQAELDKWLTALEKDVAILNEFLARKEAKW</sequence>
<gene>
    <name evidence="3" type="ORF">yc1106_02690</name>
</gene>
<dbReference type="EMBL" id="CP089275">
    <property type="protein sequence ID" value="USP75416.1"/>
    <property type="molecule type" value="Genomic_DNA"/>
</dbReference>
<dbReference type="Gene3D" id="1.10.3520.10">
    <property type="entry name" value="Glycolipid transfer protein"/>
    <property type="match status" value="1"/>
</dbReference>
<name>A0A9Q8Z390_CURCL</name>
<dbReference type="OrthoDB" id="205255at2759"/>
<dbReference type="GO" id="GO:0016020">
    <property type="term" value="C:membrane"/>
    <property type="evidence" value="ECO:0007669"/>
    <property type="project" value="TreeGrafter"/>
</dbReference>
<dbReference type="SUPFAM" id="SSF110004">
    <property type="entry name" value="Glycolipid transfer protein, GLTP"/>
    <property type="match status" value="1"/>
</dbReference>
<protein>
    <recommendedName>
        <fullName evidence="2">Glycolipid transfer protein domain-containing protein</fullName>
    </recommendedName>
</protein>
<dbReference type="FunFam" id="1.10.3520.10:FF:000001">
    <property type="entry name" value="Pleckstrin domain-containing family A member 8"/>
    <property type="match status" value="1"/>
</dbReference>
<evidence type="ECO:0000313" key="3">
    <source>
        <dbReference type="EMBL" id="USP75416.1"/>
    </source>
</evidence>
<dbReference type="Proteomes" id="UP001056012">
    <property type="component" value="Chromosome 2"/>
</dbReference>
<keyword evidence="1" id="KW-0813">Transport</keyword>
<dbReference type="Pfam" id="PF08718">
    <property type="entry name" value="GLTP"/>
    <property type="match status" value="1"/>
</dbReference>
<dbReference type="AlphaFoldDB" id="A0A9Q8Z390"/>
<reference evidence="3" key="1">
    <citation type="submission" date="2021-12" db="EMBL/GenBank/DDBJ databases">
        <title>Curvularia clavata genome.</title>
        <authorList>
            <person name="Cao Y."/>
        </authorList>
    </citation>
    <scope>NUCLEOTIDE SEQUENCE</scope>
    <source>
        <strain evidence="3">Yc1106</strain>
    </source>
</reference>
<dbReference type="GO" id="GO:1902388">
    <property type="term" value="F:ceramide 1-phosphate transfer activity"/>
    <property type="evidence" value="ECO:0007669"/>
    <property type="project" value="TreeGrafter"/>
</dbReference>
<dbReference type="GO" id="GO:0005829">
    <property type="term" value="C:cytosol"/>
    <property type="evidence" value="ECO:0007669"/>
    <property type="project" value="TreeGrafter"/>
</dbReference>
<dbReference type="PANTHER" id="PTHR10219:SF25">
    <property type="entry name" value="PLECKSTRIN HOMOLOGY DOMAIN-CONTAINING FAMILY A MEMBER 8"/>
    <property type="match status" value="1"/>
</dbReference>